<accession>A0ABU7V6T8</accession>
<keyword evidence="4" id="KW-1185">Reference proteome</keyword>
<gene>
    <name evidence="3" type="ORF">V2V91_07435</name>
</gene>
<feature type="region of interest" description="Disordered" evidence="1">
    <location>
        <begin position="1"/>
        <end position="24"/>
    </location>
</feature>
<proteinExistence type="predicted"/>
<name>A0ABU7V6T8_9MICO</name>
<dbReference type="Pfam" id="PF14030">
    <property type="entry name" value="DUF4245"/>
    <property type="match status" value="1"/>
</dbReference>
<dbReference type="Proteomes" id="UP001351900">
    <property type="component" value="Unassembled WGS sequence"/>
</dbReference>
<comment type="caution">
    <text evidence="3">The sequence shown here is derived from an EMBL/GenBank/DDBJ whole genome shotgun (WGS) entry which is preliminary data.</text>
</comment>
<sequence>MAQRERIVAELGRPETPEETAARKAESSRVYRSSQTFRNLIAALVITLGIVAIVIFAVPRGEPPAPEPIDVAAVAENVSSTLEGGVAVVPVVPESWLVTSAVVAGDDPRTWTVLYVPAEDAGFVRVSQGFSADATWPTRELSGADAAGTIVIDGVDWTEYDIPDPARAGNISAALSTTAGSDTILVYGATDADTLRVVAAGLADQIVTAQEENS</sequence>
<evidence type="ECO:0000256" key="2">
    <source>
        <dbReference type="SAM" id="Phobius"/>
    </source>
</evidence>
<keyword evidence="2" id="KW-1133">Transmembrane helix</keyword>
<evidence type="ECO:0000313" key="3">
    <source>
        <dbReference type="EMBL" id="MEF2254968.1"/>
    </source>
</evidence>
<feature type="transmembrane region" description="Helical" evidence="2">
    <location>
        <begin position="37"/>
        <end position="58"/>
    </location>
</feature>
<keyword evidence="2" id="KW-0812">Transmembrane</keyword>
<reference evidence="3 4" key="1">
    <citation type="submission" date="2024-01" db="EMBL/GenBank/DDBJ databases">
        <title>the genome sequence of strain Microbacterium schleiferi NBRC 15075.</title>
        <authorList>
            <person name="Ding Y."/>
            <person name="Zhang G."/>
        </authorList>
    </citation>
    <scope>NUCLEOTIDE SEQUENCE [LARGE SCALE GENOMIC DNA]</scope>
    <source>
        <strain evidence="3 4">NBRC 15075</strain>
    </source>
</reference>
<evidence type="ECO:0000313" key="4">
    <source>
        <dbReference type="Proteomes" id="UP001351900"/>
    </source>
</evidence>
<keyword evidence="2" id="KW-0472">Membrane</keyword>
<evidence type="ECO:0000256" key="1">
    <source>
        <dbReference type="SAM" id="MobiDB-lite"/>
    </source>
</evidence>
<dbReference type="InterPro" id="IPR025339">
    <property type="entry name" value="DUF4245"/>
</dbReference>
<protein>
    <submittedName>
        <fullName evidence="3">DUF4245 family protein</fullName>
    </submittedName>
</protein>
<dbReference type="RefSeq" id="WP_331791602.1">
    <property type="nucleotide sequence ID" value="NZ_BAAAUO010000012.1"/>
</dbReference>
<dbReference type="EMBL" id="JAZHOV010000004">
    <property type="protein sequence ID" value="MEF2254968.1"/>
    <property type="molecule type" value="Genomic_DNA"/>
</dbReference>
<organism evidence="3 4">
    <name type="scientific">Microbacterium schleiferi</name>
    <dbReference type="NCBI Taxonomy" id="69362"/>
    <lineage>
        <taxon>Bacteria</taxon>
        <taxon>Bacillati</taxon>
        <taxon>Actinomycetota</taxon>
        <taxon>Actinomycetes</taxon>
        <taxon>Micrococcales</taxon>
        <taxon>Microbacteriaceae</taxon>
        <taxon>Microbacterium</taxon>
    </lineage>
</organism>